<name>A0AAC9AZ77_SPHMC</name>
<dbReference type="PANTHER" id="PTHR43779:SF3">
    <property type="entry name" value="(3R)-3-[(CARBOXYMETHYL)AMINO]FATTY ACID OXYGENASE_DECARBOXYLASE"/>
    <property type="match status" value="1"/>
</dbReference>
<evidence type="ECO:0000256" key="3">
    <source>
        <dbReference type="ARBA" id="ARBA00022964"/>
    </source>
</evidence>
<feature type="domain" description="TauD/TfdA-like" evidence="6">
    <location>
        <begin position="6"/>
        <end position="270"/>
    </location>
</feature>
<keyword evidence="4" id="KW-0560">Oxidoreductase</keyword>
<dbReference type="Gene3D" id="3.60.130.10">
    <property type="entry name" value="Clavaminate synthase-like"/>
    <property type="match status" value="1"/>
</dbReference>
<evidence type="ECO:0000256" key="1">
    <source>
        <dbReference type="ARBA" id="ARBA00005896"/>
    </source>
</evidence>
<keyword evidence="3" id="KW-0223">Dioxygenase</keyword>
<dbReference type="AlphaFoldDB" id="A0AAC9AZ77"/>
<dbReference type="InterPro" id="IPR051178">
    <property type="entry name" value="TfdA_dioxygenase"/>
</dbReference>
<geneLocation type="plasmid" evidence="7 8">
    <name>unnamed1</name>
</geneLocation>
<evidence type="ECO:0000256" key="5">
    <source>
        <dbReference type="ARBA" id="ARBA00023004"/>
    </source>
</evidence>
<dbReference type="PANTHER" id="PTHR43779">
    <property type="entry name" value="DIOXYGENASE RV0097-RELATED"/>
    <property type="match status" value="1"/>
</dbReference>
<keyword evidence="2" id="KW-0479">Metal-binding</keyword>
<gene>
    <name evidence="7" type="ORF">ATM17_30715</name>
</gene>
<keyword evidence="5" id="KW-0408">Iron</keyword>
<dbReference type="GO" id="GO:0046872">
    <property type="term" value="F:metal ion binding"/>
    <property type="evidence" value="ECO:0007669"/>
    <property type="project" value="UniProtKB-KW"/>
</dbReference>
<dbReference type="Proteomes" id="UP000076088">
    <property type="component" value="Plasmid unnamed1"/>
</dbReference>
<dbReference type="GO" id="GO:0016706">
    <property type="term" value="F:2-oxoglutarate-dependent dioxygenase activity"/>
    <property type="evidence" value="ECO:0007669"/>
    <property type="project" value="UniProtKB-ARBA"/>
</dbReference>
<dbReference type="Pfam" id="PF02668">
    <property type="entry name" value="TauD"/>
    <property type="match status" value="1"/>
</dbReference>
<reference evidence="7 8" key="2">
    <citation type="journal article" date="2016" name="Genome Announc.">
        <title>Complete Genome Sequence of Sphingopyxis macrogoltabida Strain 203N (NBRC 111659), a Polyethylene Glycol Degrader.</title>
        <authorList>
            <person name="Ohtsubo Y."/>
            <person name="Nonoyama S."/>
            <person name="Nagata Y."/>
            <person name="Numata M."/>
            <person name="Tsuchikane K."/>
            <person name="Hosoyama A."/>
            <person name="Yamazoe A."/>
            <person name="Tsuda M."/>
            <person name="Fujita N."/>
            <person name="Kawai F."/>
        </authorList>
    </citation>
    <scope>NUCLEOTIDE SEQUENCE [LARGE SCALE GENOMIC DNA]</scope>
    <source>
        <strain evidence="7 8">203N</strain>
    </source>
</reference>
<keyword evidence="8" id="KW-1185">Reference proteome</keyword>
<dbReference type="SUPFAM" id="SSF51197">
    <property type="entry name" value="Clavaminate synthase-like"/>
    <property type="match status" value="1"/>
</dbReference>
<sequence>MVGVGFEPLSRRIGVEVKELNPGAPIAEENAAILRQLLDEYGLLLFRDVHVDADAHVALMSIFGPVCSEFADGRLHTQMSTVEAETDWTVHRLPFHQDGANTPHQHVVNSLYALDIDTTAAVPTHFASCKGAVDDLEAEERDYLAGLTAVHAQSLEARLKEDNQRARLDLMAEEPSIESFPRTRHPVLKRHPRTGKPLLFVTELQTSHVEGVSIDESERIIQRAYRLLFAPENCHVHHWRPRDLLVWDNFMLQHARARPIPGSRRTLRRVIVNPVHGSVPSTKGQAAVVGAIPSKEAVL</sequence>
<dbReference type="KEGG" id="smaz:LH19_26720"/>
<evidence type="ECO:0000259" key="6">
    <source>
        <dbReference type="Pfam" id="PF02668"/>
    </source>
</evidence>
<evidence type="ECO:0000313" key="7">
    <source>
        <dbReference type="EMBL" id="AMU92632.1"/>
    </source>
</evidence>
<comment type="similarity">
    <text evidence="1">Belongs to the TfdA dioxygenase family.</text>
</comment>
<evidence type="ECO:0000256" key="2">
    <source>
        <dbReference type="ARBA" id="ARBA00022723"/>
    </source>
</evidence>
<proteinExistence type="inferred from homology"/>
<keyword evidence="7" id="KW-0614">Plasmid</keyword>
<reference evidence="8" key="1">
    <citation type="submission" date="2015-11" db="EMBL/GenBank/DDBJ databases">
        <title>Complete genome sequence of a polyethylene-glycol degrader Sphingopyxis macrogoltabida 203N (NBRC 111659).</title>
        <authorList>
            <person name="Yoshiyuki O."/>
            <person name="Shouta N."/>
            <person name="Nagata Y."/>
            <person name="Numata M."/>
            <person name="Tsuchikane K."/>
            <person name="Hosoyama A."/>
            <person name="Yamazoe A."/>
            <person name="Tsuda M."/>
            <person name="Fujita N."/>
            <person name="Kawai F."/>
        </authorList>
    </citation>
    <scope>NUCLEOTIDE SEQUENCE [LARGE SCALE GENOMIC DNA]</scope>
    <source>
        <strain evidence="8">203N</strain>
        <plasmid evidence="8">unnamed1</plasmid>
    </source>
</reference>
<dbReference type="EMBL" id="CP013345">
    <property type="protein sequence ID" value="AMU92632.1"/>
    <property type="molecule type" value="Genomic_DNA"/>
</dbReference>
<evidence type="ECO:0000256" key="4">
    <source>
        <dbReference type="ARBA" id="ARBA00023002"/>
    </source>
</evidence>
<dbReference type="RefSeq" id="WP_054734717.1">
    <property type="nucleotide sequence ID" value="NZ_CP009430.1"/>
</dbReference>
<organism evidence="7 8">
    <name type="scientific">Sphingopyxis macrogoltabida</name>
    <name type="common">Sphingomonas macrogoltabidus</name>
    <dbReference type="NCBI Taxonomy" id="33050"/>
    <lineage>
        <taxon>Bacteria</taxon>
        <taxon>Pseudomonadati</taxon>
        <taxon>Pseudomonadota</taxon>
        <taxon>Alphaproteobacteria</taxon>
        <taxon>Sphingomonadales</taxon>
        <taxon>Sphingomonadaceae</taxon>
        <taxon>Sphingopyxis</taxon>
    </lineage>
</organism>
<dbReference type="InterPro" id="IPR042098">
    <property type="entry name" value="TauD-like_sf"/>
</dbReference>
<dbReference type="InterPro" id="IPR003819">
    <property type="entry name" value="TauD/TfdA-like"/>
</dbReference>
<accession>A0AAC9AZ77</accession>
<evidence type="ECO:0000313" key="8">
    <source>
        <dbReference type="Proteomes" id="UP000076088"/>
    </source>
</evidence>
<protein>
    <recommendedName>
        <fullName evidence="6">TauD/TfdA-like domain-containing protein</fullName>
    </recommendedName>
</protein>